<dbReference type="Proteomes" id="UP000031465">
    <property type="component" value="Unassembled WGS sequence"/>
</dbReference>
<dbReference type="GO" id="GO:0033013">
    <property type="term" value="P:tetrapyrrole metabolic process"/>
    <property type="evidence" value="ECO:0007669"/>
    <property type="project" value="UniProtKB-ARBA"/>
</dbReference>
<dbReference type="FunFam" id="1.20.1260.100:FF:000001">
    <property type="entry name" value="translocator protein 2"/>
    <property type="match status" value="1"/>
</dbReference>
<keyword evidence="3 6" id="KW-0812">Transmembrane</keyword>
<evidence type="ECO:0000256" key="4">
    <source>
        <dbReference type="ARBA" id="ARBA00022989"/>
    </source>
</evidence>
<dbReference type="InterPro" id="IPR038330">
    <property type="entry name" value="TspO/MBR-related_sf"/>
</dbReference>
<comment type="subcellular location">
    <subcellularLocation>
        <location evidence="1">Membrane</location>
        <topology evidence="1">Multi-pass membrane protein</topology>
    </subcellularLocation>
</comment>
<evidence type="ECO:0000256" key="2">
    <source>
        <dbReference type="ARBA" id="ARBA00007524"/>
    </source>
</evidence>
<dbReference type="Gene3D" id="1.20.1260.100">
    <property type="entry name" value="TspO/MBR protein"/>
    <property type="match status" value="1"/>
</dbReference>
<dbReference type="PANTHER" id="PTHR10057:SF0">
    <property type="entry name" value="TRANSLOCATOR PROTEIN"/>
    <property type="match status" value="1"/>
</dbReference>
<evidence type="ECO:0000313" key="7">
    <source>
        <dbReference type="EMBL" id="KIC71407.1"/>
    </source>
</evidence>
<keyword evidence="5 6" id="KW-0472">Membrane</keyword>
<feature type="transmembrane region" description="Helical" evidence="6">
    <location>
        <begin position="46"/>
        <end position="66"/>
    </location>
</feature>
<evidence type="ECO:0000256" key="1">
    <source>
        <dbReference type="ARBA" id="ARBA00004141"/>
    </source>
</evidence>
<comment type="caution">
    <text evidence="7">The sequence shown here is derived from an EMBL/GenBank/DDBJ whole genome shotgun (WGS) entry which is preliminary data.</text>
</comment>
<dbReference type="PANTHER" id="PTHR10057">
    <property type="entry name" value="PERIPHERAL-TYPE BENZODIAZEPINE RECEPTOR"/>
    <property type="match status" value="1"/>
</dbReference>
<organism evidence="7 8">
    <name type="scientific">Candidatus Protochlamydia amoebophila</name>
    <dbReference type="NCBI Taxonomy" id="362787"/>
    <lineage>
        <taxon>Bacteria</taxon>
        <taxon>Pseudomonadati</taxon>
        <taxon>Chlamydiota</taxon>
        <taxon>Chlamydiia</taxon>
        <taxon>Parachlamydiales</taxon>
        <taxon>Parachlamydiaceae</taxon>
        <taxon>Candidatus Protochlamydia</taxon>
    </lineage>
</organism>
<accession>A0A0C1JVY1</accession>
<dbReference type="PATRIC" id="fig|362787.3.peg.1475"/>
<name>A0A0C1JVY1_9BACT</name>
<dbReference type="EMBL" id="JSAN01000092">
    <property type="protein sequence ID" value="KIC71407.1"/>
    <property type="molecule type" value="Genomic_DNA"/>
</dbReference>
<comment type="similarity">
    <text evidence="2">Belongs to the TspO/BZRP family.</text>
</comment>
<keyword evidence="4 6" id="KW-1133">Transmembrane helix</keyword>
<dbReference type="PIRSF" id="PIRSF005859">
    <property type="entry name" value="PBR"/>
    <property type="match status" value="1"/>
</dbReference>
<sequence>MSHILKLVICLLICVGGGWASGWITSSSIHQWYPTLIKSSLTPPNIVFPIVWTFLYVFMAIALYLIWISPTKNKKPAFFIFGVQLICNFLWSWIFFYLQLPFIALLNLMILWGLVLNTINVFYQHSKLASQLLWPYWIWISFAWYLNAFIVFYN</sequence>
<reference evidence="7 8" key="1">
    <citation type="journal article" date="2014" name="Mol. Biol. Evol.">
        <title>Massive expansion of Ubiquitination-related gene families within the Chlamydiae.</title>
        <authorList>
            <person name="Domman D."/>
            <person name="Collingro A."/>
            <person name="Lagkouvardos I."/>
            <person name="Gehre L."/>
            <person name="Weinmaier T."/>
            <person name="Rattei T."/>
            <person name="Subtil A."/>
            <person name="Horn M."/>
        </authorList>
    </citation>
    <scope>NUCLEOTIDE SEQUENCE [LARGE SCALE GENOMIC DNA]</scope>
    <source>
        <strain evidence="7 8">EI2</strain>
    </source>
</reference>
<dbReference type="Pfam" id="PF03073">
    <property type="entry name" value="TspO_MBR"/>
    <property type="match status" value="1"/>
</dbReference>
<evidence type="ECO:0000256" key="3">
    <source>
        <dbReference type="ARBA" id="ARBA00022692"/>
    </source>
</evidence>
<proteinExistence type="inferred from homology"/>
<protein>
    <submittedName>
        <fullName evidence="7">Translocator protein</fullName>
    </submittedName>
</protein>
<dbReference type="CDD" id="cd15904">
    <property type="entry name" value="TSPO_MBR"/>
    <property type="match status" value="1"/>
</dbReference>
<dbReference type="GO" id="GO:0016020">
    <property type="term" value="C:membrane"/>
    <property type="evidence" value="ECO:0007669"/>
    <property type="project" value="UniProtKB-SubCell"/>
</dbReference>
<evidence type="ECO:0000256" key="6">
    <source>
        <dbReference type="SAM" id="Phobius"/>
    </source>
</evidence>
<gene>
    <name evidence="7" type="primary">tspO</name>
    <name evidence="7" type="ORF">DB44_DT00420</name>
</gene>
<dbReference type="AlphaFoldDB" id="A0A0C1JVY1"/>
<dbReference type="InterPro" id="IPR004307">
    <property type="entry name" value="TspO_MBR"/>
</dbReference>
<dbReference type="RefSeq" id="WP_039359326.1">
    <property type="nucleotide sequence ID" value="NZ_JSAN01000092.1"/>
</dbReference>
<evidence type="ECO:0000256" key="5">
    <source>
        <dbReference type="ARBA" id="ARBA00023136"/>
    </source>
</evidence>
<evidence type="ECO:0000313" key="8">
    <source>
        <dbReference type="Proteomes" id="UP000031465"/>
    </source>
</evidence>
<feature type="transmembrane region" description="Helical" evidence="6">
    <location>
        <begin position="134"/>
        <end position="153"/>
    </location>
</feature>